<dbReference type="EMBL" id="KB446564">
    <property type="protein sequence ID" value="EME77631.1"/>
    <property type="molecule type" value="Genomic_DNA"/>
</dbReference>
<dbReference type="RefSeq" id="XP_007931435.1">
    <property type="nucleotide sequence ID" value="XM_007933244.1"/>
</dbReference>
<evidence type="ECO:0000256" key="1">
    <source>
        <dbReference type="SAM" id="MobiDB-lite"/>
    </source>
</evidence>
<evidence type="ECO:0000313" key="2">
    <source>
        <dbReference type="EMBL" id="EME77631.1"/>
    </source>
</evidence>
<name>M2ZZP3_PSEFD</name>
<protein>
    <submittedName>
        <fullName evidence="2">Uncharacterized protein</fullName>
    </submittedName>
</protein>
<gene>
    <name evidence="2" type="ORF">MYCFIDRAFT_209139</name>
</gene>
<reference evidence="2 3" key="1">
    <citation type="journal article" date="2012" name="PLoS Pathog.">
        <title>Diverse lifestyles and strategies of plant pathogenesis encoded in the genomes of eighteen Dothideomycetes fungi.</title>
        <authorList>
            <person name="Ohm R.A."/>
            <person name="Feau N."/>
            <person name="Henrissat B."/>
            <person name="Schoch C.L."/>
            <person name="Horwitz B.A."/>
            <person name="Barry K.W."/>
            <person name="Condon B.J."/>
            <person name="Copeland A.C."/>
            <person name="Dhillon B."/>
            <person name="Glaser F."/>
            <person name="Hesse C.N."/>
            <person name="Kosti I."/>
            <person name="LaButti K."/>
            <person name="Lindquist E.A."/>
            <person name="Lucas S."/>
            <person name="Salamov A.A."/>
            <person name="Bradshaw R.E."/>
            <person name="Ciuffetti L."/>
            <person name="Hamelin R.C."/>
            <person name="Kema G.H.J."/>
            <person name="Lawrence C."/>
            <person name="Scott J.A."/>
            <person name="Spatafora J.W."/>
            <person name="Turgeon B.G."/>
            <person name="de Wit P.J.G.M."/>
            <person name="Zhong S."/>
            <person name="Goodwin S.B."/>
            <person name="Grigoriev I.V."/>
        </authorList>
    </citation>
    <scope>NUCLEOTIDE SEQUENCE [LARGE SCALE GENOMIC DNA]</scope>
    <source>
        <strain evidence="2 3">CIRAD86</strain>
    </source>
</reference>
<keyword evidence="3" id="KW-1185">Reference proteome</keyword>
<feature type="region of interest" description="Disordered" evidence="1">
    <location>
        <begin position="122"/>
        <end position="146"/>
    </location>
</feature>
<dbReference type="AlphaFoldDB" id="M2ZZP3"/>
<organism evidence="2 3">
    <name type="scientific">Pseudocercospora fijiensis (strain CIRAD86)</name>
    <name type="common">Black leaf streak disease fungus</name>
    <name type="synonym">Mycosphaerella fijiensis</name>
    <dbReference type="NCBI Taxonomy" id="383855"/>
    <lineage>
        <taxon>Eukaryota</taxon>
        <taxon>Fungi</taxon>
        <taxon>Dikarya</taxon>
        <taxon>Ascomycota</taxon>
        <taxon>Pezizomycotina</taxon>
        <taxon>Dothideomycetes</taxon>
        <taxon>Dothideomycetidae</taxon>
        <taxon>Mycosphaerellales</taxon>
        <taxon>Mycosphaerellaceae</taxon>
        <taxon>Pseudocercospora</taxon>
    </lineage>
</organism>
<accession>M2ZZP3</accession>
<dbReference type="GeneID" id="19336747"/>
<sequence length="353" mass="39364">MRTIALSSKMNETAISFIGFYQEYLHLRITSCIQFRLTIRSRGRGNCLASFHFTSSYLTRTTRSSTYIRRNQNPHHLNTEISFRFIAFHFIPFPRPPISKYLAMTAGLPIELSSSKAIYKKEREKTSSKKQKPVNQFQKSAQRPVPSTEPAFQTQMFSSMVKTPSAHLEIGGQGYHFLLLHPIPSPFATLLHQRLAMRNPEVVFSSSLGSLTTAEQSLQESHPQPLRMKLALAVKFLAERFHASAVSLGAKIAGGPVGDLESLKVSCLPRPEVSAFTMTGAREGERRYGPGKLAAIAGDSISCRCYLNSSWNGLYALSMAWHLGQPDIRPRDCSEMIASVHAEHTAHMHAVQA</sequence>
<dbReference type="VEuPathDB" id="FungiDB:MYCFIDRAFT_209139"/>
<proteinExistence type="predicted"/>
<dbReference type="HOGENOM" id="CLU_785563_0_0_1"/>
<dbReference type="Proteomes" id="UP000016932">
    <property type="component" value="Unassembled WGS sequence"/>
</dbReference>
<evidence type="ECO:0000313" key="3">
    <source>
        <dbReference type="Proteomes" id="UP000016932"/>
    </source>
</evidence>
<dbReference type="KEGG" id="pfj:MYCFIDRAFT_209139"/>